<evidence type="ECO:0000313" key="3">
    <source>
        <dbReference type="Proteomes" id="UP000003185"/>
    </source>
</evidence>
<evidence type="ECO:0000313" key="2">
    <source>
        <dbReference type="EMBL" id="EDJ92052.1"/>
    </source>
</evidence>
<sequence length="117" mass="12660">MGKQYQGRAFIRIDGAEYPTGDDATLDIGGYTRETVKGSRVYGYQETATEATVECKVFNCADIDIFKLKNMTDGTVEFETDVGQTYLLAGAWTVDAVTLSAKGEITLKVAAVDCKPA</sequence>
<evidence type="ECO:0000313" key="4">
    <source>
        <dbReference type="Proteomes" id="UP000837958"/>
    </source>
</evidence>
<dbReference type="InterPro" id="IPR019596">
    <property type="entry name" value="Phage_Mu_GpM_tail_tub"/>
</dbReference>
<proteinExistence type="predicted"/>
<dbReference type="Proteomes" id="UP000837958">
    <property type="component" value="Chromosome"/>
</dbReference>
<reference evidence="1" key="3">
    <citation type="submission" date="2024-01" db="EMBL/GenBank/DDBJ databases">
        <authorList>
            <person name="Riesbeck K."/>
        </authorList>
    </citation>
    <scope>NUCLEOTIDE SEQUENCE</scope>
    <source>
        <strain evidence="1">3655</strain>
    </source>
</reference>
<dbReference type="AlphaFoldDB" id="A0A0H3PJW5"/>
<organism evidence="2 3">
    <name type="scientific">Haemophilus influenzae (strain NTHi 3655)</name>
    <dbReference type="NCBI Taxonomy" id="375177"/>
    <lineage>
        <taxon>Bacteria</taxon>
        <taxon>Pseudomonadati</taxon>
        <taxon>Pseudomonadota</taxon>
        <taxon>Gammaproteobacteria</taxon>
        <taxon>Pasteurellales</taxon>
        <taxon>Pasteurellaceae</taxon>
        <taxon>Haemophilus</taxon>
    </lineage>
</organism>
<dbReference type="EMBL" id="OV040719">
    <property type="protein sequence ID" value="CAH0450317.1"/>
    <property type="molecule type" value="Genomic_DNA"/>
</dbReference>
<name>A0A0H3PJW5_HAEI3</name>
<reference evidence="2 3" key="1">
    <citation type="journal article" date="2007" name="Genome Biol.">
        <title>Characterization and modeling of the Haemophilus influenzae core and supragenomes based on the complete genomic sequences of Rd and 12 clinical nontypeable strains.</title>
        <authorList>
            <person name="Hogg J.S."/>
            <person name="Hu F.Z."/>
            <person name="Janto B."/>
            <person name="Boissy R."/>
            <person name="Hayes J."/>
            <person name="Keefe R."/>
            <person name="Post J.C."/>
            <person name="Ehrlich G.D."/>
        </authorList>
    </citation>
    <scope>NUCLEOTIDE SEQUENCE [LARGE SCALE GENOMIC DNA]</scope>
    <source>
        <strain evidence="2">3655</strain>
        <strain evidence="3">NTHi 3655</strain>
    </source>
</reference>
<dbReference type="Proteomes" id="UP000003185">
    <property type="component" value="Unassembled WGS sequence"/>
</dbReference>
<dbReference type="Pfam" id="PF10618">
    <property type="entry name" value="Tail_tube"/>
    <property type="match status" value="1"/>
</dbReference>
<gene>
    <name evidence="2" type="ORF">CGSHi3655_00060</name>
    <name evidence="1" type="ORF">KRLU3655_LOCUS393</name>
</gene>
<accession>A0A0H3PJW5</accession>
<protein>
    <submittedName>
        <fullName evidence="1">Phage tail tube protein</fullName>
    </submittedName>
</protein>
<evidence type="ECO:0000313" key="1">
    <source>
        <dbReference type="EMBL" id="CAH0450317.1"/>
    </source>
</evidence>
<dbReference type="EMBL" id="AAZF01000016">
    <property type="protein sequence ID" value="EDJ92052.1"/>
    <property type="molecule type" value="Genomic_DNA"/>
</dbReference>
<reference evidence="4" key="2">
    <citation type="submission" date="2021-11" db="EMBL/GenBank/DDBJ databases">
        <authorList>
            <person name="Riesbeck K."/>
        </authorList>
    </citation>
    <scope>NUCLEOTIDE SEQUENCE [LARGE SCALE GENOMIC DNA]</scope>
</reference>
<dbReference type="RefSeq" id="WP_005658767.1">
    <property type="nucleotide sequence ID" value="NZ_AAZF01000016.1"/>
</dbReference>